<dbReference type="OMA" id="KNEARAC"/>
<keyword evidence="1" id="KW-0547">Nucleotide-binding</keyword>
<dbReference type="InterPro" id="IPR027417">
    <property type="entry name" value="P-loop_NTPase"/>
</dbReference>
<proteinExistence type="predicted"/>
<evidence type="ECO:0000313" key="5">
    <source>
        <dbReference type="Proteomes" id="UP000002630"/>
    </source>
</evidence>
<dbReference type="InterPro" id="IPR045735">
    <property type="entry name" value="Spore_III_AA_AAA+_ATPase"/>
</dbReference>
<dbReference type="EMBL" id="FN647878">
    <property type="protein sequence ID" value="CBJ28810.1"/>
    <property type="molecule type" value="Genomic_DNA"/>
</dbReference>
<dbReference type="EMBL" id="FN649747">
    <property type="protein sequence ID" value="CBJ28810.1"/>
    <property type="molecule type" value="Genomic_DNA"/>
</dbReference>
<dbReference type="Gene3D" id="3.40.50.300">
    <property type="entry name" value="P-loop containing nucleotide triphosphate hydrolases"/>
    <property type="match status" value="1"/>
</dbReference>
<evidence type="ECO:0000313" key="4">
    <source>
        <dbReference type="EMBL" id="CBJ28810.1"/>
    </source>
</evidence>
<dbReference type="InParanoid" id="D7FII7"/>
<reference evidence="4 5" key="1">
    <citation type="journal article" date="2010" name="Nature">
        <title>The Ectocarpus genome and the independent evolution of multicellularity in brown algae.</title>
        <authorList>
            <person name="Cock J.M."/>
            <person name="Sterck L."/>
            <person name="Rouze P."/>
            <person name="Scornet D."/>
            <person name="Allen A.E."/>
            <person name="Amoutzias G."/>
            <person name="Anthouard V."/>
            <person name="Artiguenave F."/>
            <person name="Aury J.M."/>
            <person name="Badger J.H."/>
            <person name="Beszteri B."/>
            <person name="Billiau K."/>
            <person name="Bonnet E."/>
            <person name="Bothwell J.H."/>
            <person name="Bowler C."/>
            <person name="Boyen C."/>
            <person name="Brownlee C."/>
            <person name="Carrano C.J."/>
            <person name="Charrier B."/>
            <person name="Cho G.Y."/>
            <person name="Coelho S.M."/>
            <person name="Collen J."/>
            <person name="Corre E."/>
            <person name="Da Silva C."/>
            <person name="Delage L."/>
            <person name="Delaroque N."/>
            <person name="Dittami S.M."/>
            <person name="Doulbeau S."/>
            <person name="Elias M."/>
            <person name="Farnham G."/>
            <person name="Gachon C.M."/>
            <person name="Gschloessl B."/>
            <person name="Heesch S."/>
            <person name="Jabbari K."/>
            <person name="Jubin C."/>
            <person name="Kawai H."/>
            <person name="Kimura K."/>
            <person name="Kloareg B."/>
            <person name="Kupper F.C."/>
            <person name="Lang D."/>
            <person name="Le Bail A."/>
            <person name="Leblanc C."/>
            <person name="Lerouge P."/>
            <person name="Lohr M."/>
            <person name="Lopez P.J."/>
            <person name="Martens C."/>
            <person name="Maumus F."/>
            <person name="Michel G."/>
            <person name="Miranda-Saavedra D."/>
            <person name="Morales J."/>
            <person name="Moreau H."/>
            <person name="Motomura T."/>
            <person name="Nagasato C."/>
            <person name="Napoli C.A."/>
            <person name="Nelson D.R."/>
            <person name="Nyvall-Collen P."/>
            <person name="Peters A.F."/>
            <person name="Pommier C."/>
            <person name="Potin P."/>
            <person name="Poulain J."/>
            <person name="Quesneville H."/>
            <person name="Read B."/>
            <person name="Rensing S.A."/>
            <person name="Ritter A."/>
            <person name="Rousvoal S."/>
            <person name="Samanta M."/>
            <person name="Samson G."/>
            <person name="Schroeder D.C."/>
            <person name="Segurens B."/>
            <person name="Strittmatter M."/>
            <person name="Tonon T."/>
            <person name="Tregear J.W."/>
            <person name="Valentin K."/>
            <person name="von Dassow P."/>
            <person name="Yamagishi T."/>
            <person name="Van de Peer Y."/>
            <person name="Wincker P."/>
        </authorList>
    </citation>
    <scope>NUCLEOTIDE SEQUENCE [LARGE SCALE GENOMIC DNA]</scope>
    <source>
        <strain evidence="5">Ec32 / CCAP1310/4</strain>
    </source>
</reference>
<dbReference type="Proteomes" id="UP000002630">
    <property type="component" value="Linkage Group LG22"/>
</dbReference>
<keyword evidence="2" id="KW-0067">ATP-binding</keyword>
<dbReference type="OrthoDB" id="26838at2759"/>
<dbReference type="AlphaFoldDB" id="D7FII7"/>
<organism evidence="4 5">
    <name type="scientific">Ectocarpus siliculosus</name>
    <name type="common">Brown alga</name>
    <name type="synonym">Conferva siliculosa</name>
    <dbReference type="NCBI Taxonomy" id="2880"/>
    <lineage>
        <taxon>Eukaryota</taxon>
        <taxon>Sar</taxon>
        <taxon>Stramenopiles</taxon>
        <taxon>Ochrophyta</taxon>
        <taxon>PX clade</taxon>
        <taxon>Phaeophyceae</taxon>
        <taxon>Ectocarpales</taxon>
        <taxon>Ectocarpaceae</taxon>
        <taxon>Ectocarpus</taxon>
    </lineage>
</organism>
<dbReference type="SUPFAM" id="SSF52540">
    <property type="entry name" value="P-loop containing nucleoside triphosphate hydrolases"/>
    <property type="match status" value="1"/>
</dbReference>
<accession>D7FII7</accession>
<evidence type="ECO:0000256" key="1">
    <source>
        <dbReference type="ARBA" id="ARBA00022741"/>
    </source>
</evidence>
<dbReference type="PANTHER" id="PTHR20953:SF3">
    <property type="entry name" value="P-LOOP CONTAINING NUCLEOSIDE TRIPHOSPHATE HYDROLASES SUPERFAMILY PROTEIN"/>
    <property type="match status" value="1"/>
</dbReference>
<dbReference type="InterPro" id="IPR003593">
    <property type="entry name" value="AAA+_ATPase"/>
</dbReference>
<name>D7FII7_ECTSI</name>
<evidence type="ECO:0000256" key="2">
    <source>
        <dbReference type="ARBA" id="ARBA00022840"/>
    </source>
</evidence>
<keyword evidence="5" id="KW-1185">Reference proteome</keyword>
<dbReference type="eggNOG" id="ENOG502QQ4X">
    <property type="taxonomic scope" value="Eukaryota"/>
</dbReference>
<feature type="domain" description="AAA+ ATPase" evidence="3">
    <location>
        <begin position="72"/>
        <end position="205"/>
    </location>
</feature>
<dbReference type="PANTHER" id="PTHR20953">
    <property type="entry name" value="KINASE-RELATED"/>
    <property type="match status" value="1"/>
</dbReference>
<sequence>MVVGRLDLEGKFAGDNRAGVPGQLHRISVMRGREGRRIFGVTLRIGRYFPGSAGLVDDLLFHVQGSPDKPERAASVLVLGKPGCGKTTVLRDICRKISQEQTVVIVDTSNEIAGDGHIPHLAAIGQSRRMMVPDKTDQHNVMKEALQNHTPQTIVVDEVSNKNEARACLDIKARGVRVVASAHGDLQSLLENPELNTLVGGTTSVTLGDAMAIATNAGNKVQRQRAGAPIFDTIVELERGQVNKWTIVWNVDLAVDAILSGKPYKVSQRTRIPNDSGLQQAGADHEDAAFLLKHAYAMEQTKQYY</sequence>
<dbReference type="Pfam" id="PF19568">
    <property type="entry name" value="Spore_III_AA"/>
    <property type="match status" value="1"/>
</dbReference>
<gene>
    <name evidence="4" type="ORF">Esi_0120_0074</name>
</gene>
<protein>
    <recommendedName>
        <fullName evidence="3">AAA+ ATPase domain-containing protein</fullName>
    </recommendedName>
</protein>
<dbReference type="STRING" id="2880.D7FII7"/>
<evidence type="ECO:0000259" key="3">
    <source>
        <dbReference type="SMART" id="SM00382"/>
    </source>
</evidence>
<dbReference type="SMART" id="SM00382">
    <property type="entry name" value="AAA"/>
    <property type="match status" value="1"/>
</dbReference>
<dbReference type="GO" id="GO:0005524">
    <property type="term" value="F:ATP binding"/>
    <property type="evidence" value="ECO:0007669"/>
    <property type="project" value="UniProtKB-KW"/>
</dbReference>